<keyword evidence="7" id="KW-0418">Kinase</keyword>
<dbReference type="PANTHER" id="PTHR38594:SF1">
    <property type="entry name" value="PEP-DEPENDENT DIHYDROXYACETONE KINASE, PHOSPHORYL DONOR SUBUNIT DHAM"/>
    <property type="match status" value="1"/>
</dbReference>
<sequence>MSAILLVSHSRDIAEGTRQLLKQMAGDVDVYAVGGVEDGKEIGTSFDAIQERINNIDEDLMCFYDLGSAEMNVDMALEMYEGDYERVKVEAPIVEGSFTAAVKLSTGASLDEALEEVKKHYSFK</sequence>
<dbReference type="EMBL" id="PPPX01000001">
    <property type="protein sequence ID" value="POA09332.1"/>
    <property type="molecule type" value="Genomic_DNA"/>
</dbReference>
<dbReference type="PROSITE" id="PS51096">
    <property type="entry name" value="PTS_EIIA_TYPE_4"/>
    <property type="match status" value="1"/>
</dbReference>
<comment type="function">
    <text evidence="2">Component of the dihydroxyacetone kinase complex, which is responsible for the phosphoenolpyruvate (PEP)-dependent phosphorylation of dihydroxyacetone. DhaM serves as the phosphoryl donor. Is phosphorylated by phosphoenolpyruvate in an EI- and HPr-dependent reaction, and a phosphorelay system on histidine residues finally leads to phosphoryl transfer to DhaL and dihydroxyacetone.</text>
</comment>
<organism evidence="7 8">
    <name type="scientific">Staphylococcus argensis</name>
    <dbReference type="NCBI Taxonomy" id="1607738"/>
    <lineage>
        <taxon>Bacteria</taxon>
        <taxon>Bacillati</taxon>
        <taxon>Bacillota</taxon>
        <taxon>Bacilli</taxon>
        <taxon>Bacillales</taxon>
        <taxon>Staphylococcaceae</taxon>
        <taxon>Staphylococcus</taxon>
    </lineage>
</organism>
<reference evidence="7 8" key="1">
    <citation type="submission" date="2017-08" db="EMBL/GenBank/DDBJ databases">
        <title>Draft genome sequences of 64 type strains of genus Staph aureus.</title>
        <authorList>
            <person name="Cole K."/>
            <person name="Golubchik T."/>
            <person name="Russell J."/>
            <person name="Foster D."/>
            <person name="Llewelyn M."/>
            <person name="Wilson D."/>
            <person name="Crook D."/>
            <person name="Paul J."/>
        </authorList>
    </citation>
    <scope>NUCLEOTIDE SEQUENCE [LARGE SCALE GENOMIC DNA]</scope>
    <source>
        <strain evidence="7 8">DSM 29875</strain>
    </source>
</reference>
<evidence type="ECO:0000256" key="2">
    <source>
        <dbReference type="ARBA" id="ARBA00002788"/>
    </source>
</evidence>
<dbReference type="GO" id="GO:0019563">
    <property type="term" value="P:glycerol catabolic process"/>
    <property type="evidence" value="ECO:0007669"/>
    <property type="project" value="InterPro"/>
</dbReference>
<comment type="caution">
    <text evidence="7">The sequence shown here is derived from an EMBL/GenBank/DDBJ whole genome shotgun (WGS) entry which is preliminary data.</text>
</comment>
<gene>
    <name evidence="7" type="ORF">CD039_00815</name>
</gene>
<proteinExistence type="predicted"/>
<evidence type="ECO:0000313" key="7">
    <source>
        <dbReference type="EMBL" id="POA09332.1"/>
    </source>
</evidence>
<dbReference type="InterPro" id="IPR036662">
    <property type="entry name" value="PTS_EIIA_man-typ_sf"/>
</dbReference>
<dbReference type="InterPro" id="IPR012844">
    <property type="entry name" value="DhaM_N"/>
</dbReference>
<keyword evidence="4 7" id="KW-0808">Transferase</keyword>
<protein>
    <recommendedName>
        <fullName evidence="3">phosphoenolpyruvate--glycerone phosphotransferase</fullName>
        <ecNumber evidence="3">2.7.1.121</ecNumber>
    </recommendedName>
</protein>
<feature type="domain" description="PTS EIIA type-4" evidence="6">
    <location>
        <begin position="1"/>
        <end position="124"/>
    </location>
</feature>
<evidence type="ECO:0000259" key="6">
    <source>
        <dbReference type="PROSITE" id="PS51096"/>
    </source>
</evidence>
<keyword evidence="8" id="KW-1185">Reference proteome</keyword>
<dbReference type="AlphaFoldDB" id="A0A2K4FDA5"/>
<dbReference type="NCBIfam" id="TIGR02364">
    <property type="entry name" value="dha_pts"/>
    <property type="match status" value="1"/>
</dbReference>
<name>A0A2K4FDA5_9STAP</name>
<dbReference type="GO" id="GO:0016020">
    <property type="term" value="C:membrane"/>
    <property type="evidence" value="ECO:0007669"/>
    <property type="project" value="InterPro"/>
</dbReference>
<evidence type="ECO:0000256" key="4">
    <source>
        <dbReference type="ARBA" id="ARBA00022679"/>
    </source>
</evidence>
<dbReference type="InterPro" id="IPR004701">
    <property type="entry name" value="PTS_EIIA_man-typ"/>
</dbReference>
<dbReference type="GO" id="GO:0047324">
    <property type="term" value="F:phosphoenolpyruvate-glycerone phosphotransferase activity"/>
    <property type="evidence" value="ECO:0007669"/>
    <property type="project" value="UniProtKB-EC"/>
</dbReference>
<accession>A0A2K4FDA5</accession>
<evidence type="ECO:0000256" key="5">
    <source>
        <dbReference type="ARBA" id="ARBA00046577"/>
    </source>
</evidence>
<dbReference type="SUPFAM" id="SSF53062">
    <property type="entry name" value="PTS system fructose IIA component-like"/>
    <property type="match status" value="1"/>
</dbReference>
<dbReference type="EC" id="2.7.1.121" evidence="3"/>
<dbReference type="InterPro" id="IPR039643">
    <property type="entry name" value="DhaM"/>
</dbReference>
<evidence type="ECO:0000256" key="3">
    <source>
        <dbReference type="ARBA" id="ARBA00012095"/>
    </source>
</evidence>
<dbReference type="Gene3D" id="3.40.50.510">
    <property type="entry name" value="Phosphotransferase system, mannose-type IIA component"/>
    <property type="match status" value="1"/>
</dbReference>
<dbReference type="PANTHER" id="PTHR38594">
    <property type="entry name" value="PEP-DEPENDENT DIHYDROXYACETONE KINASE, PHOSPHORYL DONOR SUBUNIT DHAM"/>
    <property type="match status" value="1"/>
</dbReference>
<dbReference type="OrthoDB" id="7065393at2"/>
<comment type="catalytic activity">
    <reaction evidence="1">
        <text>dihydroxyacetone + phosphoenolpyruvate = dihydroxyacetone phosphate + pyruvate</text>
        <dbReference type="Rhea" id="RHEA:18381"/>
        <dbReference type="ChEBI" id="CHEBI:15361"/>
        <dbReference type="ChEBI" id="CHEBI:16016"/>
        <dbReference type="ChEBI" id="CHEBI:57642"/>
        <dbReference type="ChEBI" id="CHEBI:58702"/>
        <dbReference type="EC" id="2.7.1.121"/>
    </reaction>
</comment>
<dbReference type="GO" id="GO:0009401">
    <property type="term" value="P:phosphoenolpyruvate-dependent sugar phosphotransferase system"/>
    <property type="evidence" value="ECO:0007669"/>
    <property type="project" value="InterPro"/>
</dbReference>
<dbReference type="RefSeq" id="WP_103370740.1">
    <property type="nucleotide sequence ID" value="NZ_CBCRVO010000001.1"/>
</dbReference>
<evidence type="ECO:0000256" key="1">
    <source>
        <dbReference type="ARBA" id="ARBA00001113"/>
    </source>
</evidence>
<comment type="subunit">
    <text evidence="5">Homodimer. The dihydroxyacetone kinase complex is composed of a homodimer of DhaM, a homodimer of DhaK and the subunit DhaL.</text>
</comment>
<dbReference type="Proteomes" id="UP000242712">
    <property type="component" value="Unassembled WGS sequence"/>
</dbReference>
<dbReference type="Pfam" id="PF03610">
    <property type="entry name" value="EIIA-man"/>
    <property type="match status" value="1"/>
</dbReference>
<evidence type="ECO:0000313" key="8">
    <source>
        <dbReference type="Proteomes" id="UP000242712"/>
    </source>
</evidence>
<dbReference type="GeneID" id="98296888"/>